<dbReference type="InterPro" id="IPR051909">
    <property type="entry name" value="MFP_Cation_Efflux"/>
</dbReference>
<evidence type="ECO:0000313" key="5">
    <source>
        <dbReference type="Proteomes" id="UP000733744"/>
    </source>
</evidence>
<protein>
    <submittedName>
        <fullName evidence="4">RND transporter</fullName>
    </submittedName>
</protein>
<name>A0ABY3CD17_9GAMM</name>
<accession>A0ABY3CD17</accession>
<evidence type="ECO:0000256" key="1">
    <source>
        <dbReference type="ARBA" id="ARBA00022448"/>
    </source>
</evidence>
<dbReference type="InterPro" id="IPR058649">
    <property type="entry name" value="CzcB_C"/>
</dbReference>
<evidence type="ECO:0000259" key="2">
    <source>
        <dbReference type="Pfam" id="PF25954"/>
    </source>
</evidence>
<dbReference type="EMBL" id="RYFG02000078">
    <property type="protein sequence ID" value="TRW97008.1"/>
    <property type="molecule type" value="Genomic_DNA"/>
</dbReference>
<dbReference type="InterPro" id="IPR058792">
    <property type="entry name" value="Beta-barrel_RND_2"/>
</dbReference>
<dbReference type="PANTHER" id="PTHR30097">
    <property type="entry name" value="CATION EFFLUX SYSTEM PROTEIN CUSB"/>
    <property type="match status" value="1"/>
</dbReference>
<evidence type="ECO:0000313" key="4">
    <source>
        <dbReference type="EMBL" id="TRW97008.1"/>
    </source>
</evidence>
<feature type="domain" description="CzcB-like C-terminal circularly permuted SH3-like" evidence="3">
    <location>
        <begin position="308"/>
        <end position="368"/>
    </location>
</feature>
<organism evidence="4 5">
    <name type="scientific">Candidatus Methylobacter oryzae</name>
    <dbReference type="NCBI Taxonomy" id="2497749"/>
    <lineage>
        <taxon>Bacteria</taxon>
        <taxon>Pseudomonadati</taxon>
        <taxon>Pseudomonadota</taxon>
        <taxon>Gammaproteobacteria</taxon>
        <taxon>Methylococcales</taxon>
        <taxon>Methylococcaceae</taxon>
        <taxon>Methylobacter</taxon>
    </lineage>
</organism>
<dbReference type="RefSeq" id="WP_127029917.1">
    <property type="nucleotide sequence ID" value="NZ_RYFG02000078.1"/>
</dbReference>
<sequence length="391" mass="42958">MSSLFRFKLNLPPSGFARSIIYLIPVAMLMLGAWQQTEAEQKPLDNSAVVKLVGPRTIAVQPGSLLEQKFDIFEVQKEQITTPLLLVTGAVVARLPAGSSPMEDRWQFNSIELSGVYADWQRARAEKEFNAKRLVKIRELTAAQYNSQKLAVDRLRKLVATGTEAIRDLTAAEANLLQVQLEGQKSVYEAETALTVATRSRAALERTLLQEGVDPLLLENATPGTSLIMADVPELRISWVSVGQACVTKFYGLPEQTFIGKVKSLAPTLSAQRHTLRVFFELQDTNNQFKPGMYAEIGLGTDPRAAILVHTDGVLHSENADFVFIGDGPGLWRIREVQVGESIGDRVEILKGLEGGERIIGNGAILLKPMLVQALVNDDAKKEMQAEGVKP</sequence>
<dbReference type="Pfam" id="PF25954">
    <property type="entry name" value="Beta-barrel_RND_2"/>
    <property type="match status" value="1"/>
</dbReference>
<evidence type="ECO:0000259" key="3">
    <source>
        <dbReference type="Pfam" id="PF25975"/>
    </source>
</evidence>
<gene>
    <name evidence="4" type="ORF">EKO24_008285</name>
</gene>
<feature type="domain" description="CusB-like beta-barrel" evidence="2">
    <location>
        <begin position="229"/>
        <end position="300"/>
    </location>
</feature>
<dbReference type="Gene3D" id="2.40.420.20">
    <property type="match status" value="1"/>
</dbReference>
<dbReference type="Pfam" id="PF25975">
    <property type="entry name" value="CzcB_C"/>
    <property type="match status" value="1"/>
</dbReference>
<dbReference type="PANTHER" id="PTHR30097:SF4">
    <property type="entry name" value="SLR6042 PROTEIN"/>
    <property type="match status" value="1"/>
</dbReference>
<keyword evidence="5" id="KW-1185">Reference proteome</keyword>
<dbReference type="Proteomes" id="UP000733744">
    <property type="component" value="Unassembled WGS sequence"/>
</dbReference>
<dbReference type="Gene3D" id="2.40.30.170">
    <property type="match status" value="1"/>
</dbReference>
<keyword evidence="1" id="KW-0813">Transport</keyword>
<comment type="caution">
    <text evidence="4">The sequence shown here is derived from an EMBL/GenBank/DDBJ whole genome shotgun (WGS) entry which is preliminary data.</text>
</comment>
<proteinExistence type="predicted"/>
<reference evidence="4 5" key="1">
    <citation type="journal article" date="2019" name="Antonie Van Leeuwenhoek">
        <title>Description of 'Ca. Methylobacter oryzae' KRF1, a novel species from the environmentally important Methylobacter clade 2.</title>
        <authorList>
            <person name="Khatri K."/>
            <person name="Mohite J.A."/>
            <person name="Pandit P.S."/>
            <person name="Bahulikar R."/>
            <person name="Rahalkar M.C."/>
        </authorList>
    </citation>
    <scope>NUCLEOTIDE SEQUENCE [LARGE SCALE GENOMIC DNA]</scope>
    <source>
        <strain evidence="4 5">KRF1</strain>
    </source>
</reference>